<dbReference type="EMBL" id="SHKV01000001">
    <property type="protein sequence ID" value="RZU32464.1"/>
    <property type="molecule type" value="Genomic_DNA"/>
</dbReference>
<name>A0A4Q7Y7C8_9ACTN</name>
<evidence type="ECO:0000313" key="2">
    <source>
        <dbReference type="EMBL" id="RZU32464.1"/>
    </source>
</evidence>
<dbReference type="AlphaFoldDB" id="A0A4Q7Y7C8"/>
<organism evidence="2 3">
    <name type="scientific">Blastococcus saxobsidens</name>
    <dbReference type="NCBI Taxonomy" id="138336"/>
    <lineage>
        <taxon>Bacteria</taxon>
        <taxon>Bacillati</taxon>
        <taxon>Actinomycetota</taxon>
        <taxon>Actinomycetes</taxon>
        <taxon>Geodermatophilales</taxon>
        <taxon>Geodermatophilaceae</taxon>
        <taxon>Blastococcus</taxon>
    </lineage>
</organism>
<evidence type="ECO:0000313" key="3">
    <source>
        <dbReference type="Proteomes" id="UP000292507"/>
    </source>
</evidence>
<dbReference type="Proteomes" id="UP000292507">
    <property type="component" value="Unassembled WGS sequence"/>
</dbReference>
<evidence type="ECO:0000256" key="1">
    <source>
        <dbReference type="SAM" id="MobiDB-lite"/>
    </source>
</evidence>
<keyword evidence="3" id="KW-1185">Reference proteome</keyword>
<accession>A0A4Q7Y7C8</accession>
<feature type="region of interest" description="Disordered" evidence="1">
    <location>
        <begin position="1"/>
        <end position="22"/>
    </location>
</feature>
<sequence>MSQLPRWSHPSETPRRVSRRALSASYRGVVAKHFTDETAEFAMPRLGRHAAPDTGELELTQRFDPGFKRQRPAVPAPQPTMGNDAR</sequence>
<gene>
    <name evidence="2" type="ORF">BKA19_2159</name>
</gene>
<proteinExistence type="predicted"/>
<reference evidence="2 3" key="1">
    <citation type="submission" date="2019-02" db="EMBL/GenBank/DDBJ databases">
        <title>Sequencing the genomes of 1000 actinobacteria strains.</title>
        <authorList>
            <person name="Klenk H.-P."/>
        </authorList>
    </citation>
    <scope>NUCLEOTIDE SEQUENCE [LARGE SCALE GENOMIC DNA]</scope>
    <source>
        <strain evidence="2 3">DSM 44509</strain>
    </source>
</reference>
<comment type="caution">
    <text evidence="2">The sequence shown here is derived from an EMBL/GenBank/DDBJ whole genome shotgun (WGS) entry which is preliminary data.</text>
</comment>
<feature type="region of interest" description="Disordered" evidence="1">
    <location>
        <begin position="62"/>
        <end position="86"/>
    </location>
</feature>
<protein>
    <submittedName>
        <fullName evidence="2">Uncharacterized protein</fullName>
    </submittedName>
</protein>